<dbReference type="Pfam" id="PF00271">
    <property type="entry name" value="Helicase_C"/>
    <property type="match status" value="1"/>
</dbReference>
<name>A0ABQ7H7E3_DUNSA</name>
<dbReference type="Gene3D" id="3.40.50.300">
    <property type="entry name" value="P-loop containing nucleotide triphosphate hydrolases"/>
    <property type="match status" value="1"/>
</dbReference>
<comment type="catalytic activity">
    <reaction evidence="5">
        <text>ATP + H2O = ADP + phosphate + H(+)</text>
        <dbReference type="Rhea" id="RHEA:13065"/>
        <dbReference type="ChEBI" id="CHEBI:15377"/>
        <dbReference type="ChEBI" id="CHEBI:15378"/>
        <dbReference type="ChEBI" id="CHEBI:30616"/>
        <dbReference type="ChEBI" id="CHEBI:43474"/>
        <dbReference type="ChEBI" id="CHEBI:456216"/>
    </reaction>
</comment>
<evidence type="ECO:0000313" key="8">
    <source>
        <dbReference type="EMBL" id="KAF5842776.1"/>
    </source>
</evidence>
<comment type="catalytic activity">
    <reaction evidence="4 5">
        <text>Couples ATP hydrolysis with the unwinding of duplex DNA by translocating in the 3'-5' direction.</text>
        <dbReference type="EC" id="5.6.2.4"/>
    </reaction>
</comment>
<comment type="similarity">
    <text evidence="1 5">Belongs to the helicase family. RecQ subfamily.</text>
</comment>
<dbReference type="PANTHER" id="PTHR13710:SF156">
    <property type="entry name" value="ATP-DEPENDENT DNA HELICASE Q-LIKE 4B"/>
    <property type="match status" value="1"/>
</dbReference>
<keyword evidence="3 5" id="KW-0347">Helicase</keyword>
<comment type="subcellular location">
    <subcellularLocation>
        <location evidence="5">Nucleus</location>
    </subcellularLocation>
</comment>
<protein>
    <recommendedName>
        <fullName evidence="5">ATP-dependent DNA helicase</fullName>
        <ecNumber evidence="5">5.6.2.4</ecNumber>
    </recommendedName>
</protein>
<dbReference type="Gene3D" id="1.10.10.10">
    <property type="entry name" value="Winged helix-like DNA-binding domain superfamily/Winged helix DNA-binding domain"/>
    <property type="match status" value="1"/>
</dbReference>
<dbReference type="Proteomes" id="UP000815325">
    <property type="component" value="Unassembled WGS sequence"/>
</dbReference>
<organism evidence="8 9">
    <name type="scientific">Dunaliella salina</name>
    <name type="common">Green alga</name>
    <name type="synonym">Protococcus salinus</name>
    <dbReference type="NCBI Taxonomy" id="3046"/>
    <lineage>
        <taxon>Eukaryota</taxon>
        <taxon>Viridiplantae</taxon>
        <taxon>Chlorophyta</taxon>
        <taxon>core chlorophytes</taxon>
        <taxon>Chlorophyceae</taxon>
        <taxon>CS clade</taxon>
        <taxon>Chlamydomonadales</taxon>
        <taxon>Dunaliellaceae</taxon>
        <taxon>Dunaliella</taxon>
    </lineage>
</organism>
<keyword evidence="5" id="KW-0547">Nucleotide-binding</keyword>
<gene>
    <name evidence="8" type="ORF">DUNSADRAFT_5148</name>
</gene>
<dbReference type="CDD" id="cd18794">
    <property type="entry name" value="SF2_C_RecQ"/>
    <property type="match status" value="1"/>
</dbReference>
<keyword evidence="5" id="KW-0067">ATP-binding</keyword>
<keyword evidence="5" id="KW-0539">Nucleus</keyword>
<dbReference type="SMART" id="SM00490">
    <property type="entry name" value="HELICc"/>
    <property type="match status" value="1"/>
</dbReference>
<dbReference type="Pfam" id="PF16124">
    <property type="entry name" value="RecQ_Zn_bind"/>
    <property type="match status" value="1"/>
</dbReference>
<evidence type="ECO:0000313" key="9">
    <source>
        <dbReference type="Proteomes" id="UP000815325"/>
    </source>
</evidence>
<dbReference type="NCBIfam" id="TIGR00614">
    <property type="entry name" value="recQ_fam"/>
    <property type="match status" value="1"/>
</dbReference>
<dbReference type="InterPro" id="IPR027417">
    <property type="entry name" value="P-loop_NTPase"/>
</dbReference>
<dbReference type="InterPro" id="IPR018982">
    <property type="entry name" value="RQC_domain"/>
</dbReference>
<feature type="region of interest" description="Disordered" evidence="6">
    <location>
        <begin position="344"/>
        <end position="396"/>
    </location>
</feature>
<accession>A0ABQ7H7E3</accession>
<keyword evidence="9" id="KW-1185">Reference proteome</keyword>
<feature type="domain" description="Helicase C-terminal" evidence="7">
    <location>
        <begin position="19"/>
        <end position="184"/>
    </location>
</feature>
<reference evidence="8" key="1">
    <citation type="submission" date="2017-08" db="EMBL/GenBank/DDBJ databases">
        <authorList>
            <person name="Polle J.E."/>
            <person name="Barry K."/>
            <person name="Cushman J."/>
            <person name="Schmutz J."/>
            <person name="Tran D."/>
            <person name="Hathwaick L.T."/>
            <person name="Yim W.C."/>
            <person name="Jenkins J."/>
            <person name="Mckie-Krisberg Z.M."/>
            <person name="Prochnik S."/>
            <person name="Lindquist E."/>
            <person name="Dockter R.B."/>
            <person name="Adam C."/>
            <person name="Molina H."/>
            <person name="Bunkerborg J."/>
            <person name="Jin E."/>
            <person name="Buchheim M."/>
            <person name="Magnuson J."/>
        </authorList>
    </citation>
    <scope>NUCLEOTIDE SEQUENCE</scope>
    <source>
        <strain evidence="8">CCAP 19/18</strain>
    </source>
</reference>
<dbReference type="InterPro" id="IPR036388">
    <property type="entry name" value="WH-like_DNA-bd_sf"/>
</dbReference>
<dbReference type="EMBL" id="MU069455">
    <property type="protein sequence ID" value="KAF5842776.1"/>
    <property type="molecule type" value="Genomic_DNA"/>
</dbReference>
<dbReference type="PROSITE" id="PS51194">
    <property type="entry name" value="HELICASE_CTER"/>
    <property type="match status" value="1"/>
</dbReference>
<dbReference type="Pfam" id="PF09382">
    <property type="entry name" value="RQC"/>
    <property type="match status" value="1"/>
</dbReference>
<evidence type="ECO:0000259" key="7">
    <source>
        <dbReference type="PROSITE" id="PS51194"/>
    </source>
</evidence>
<dbReference type="InterPro" id="IPR004589">
    <property type="entry name" value="DNA_helicase_ATP-dep_RecQ"/>
</dbReference>
<dbReference type="SUPFAM" id="SSF52540">
    <property type="entry name" value="P-loop containing nucleoside triphosphate hydrolases"/>
    <property type="match status" value="1"/>
</dbReference>
<keyword evidence="2 5" id="KW-0378">Hydrolase</keyword>
<evidence type="ECO:0000256" key="6">
    <source>
        <dbReference type="SAM" id="MobiDB-lite"/>
    </source>
</evidence>
<proteinExistence type="inferred from homology"/>
<dbReference type="EC" id="5.6.2.4" evidence="5"/>
<evidence type="ECO:0000256" key="1">
    <source>
        <dbReference type="ARBA" id="ARBA00005446"/>
    </source>
</evidence>
<dbReference type="SMART" id="SM00956">
    <property type="entry name" value="RQC"/>
    <property type="match status" value="1"/>
</dbReference>
<evidence type="ECO:0000256" key="3">
    <source>
        <dbReference type="ARBA" id="ARBA00022806"/>
    </source>
</evidence>
<dbReference type="GO" id="GO:0016787">
    <property type="term" value="F:hydrolase activity"/>
    <property type="evidence" value="ECO:0007669"/>
    <property type="project" value="UniProtKB-KW"/>
</dbReference>
<sequence>MNTHLCAFRYEVQKKRKSVLDDMCELISQRFVDRNTNRVQCGIVYCFSRSDCEKVARELQAAFNQQGGVRVAIRHYHANLSPEEKEAVQADWSHDRVQVIVATIAFGMGINKPDVRFVIHFSIPKSLEGYHQETGRAGRDGREAACILYYSYGDCQKMRSMIQDNQQGIQTPPEQVQCNIESLNSMVTYAEEQVECRRVQLLQHFGERFNPVDCRGTCDVCRNREAAGMDYEMQDMSVEAQKMVELVQSLNQGKTANYVLNVWHGSKNQQVLKAGHNNLPLHGYGKDRGKNTGSRLLRQLMQKDVLREETFLANGFSSSAIKVVPAKARQLERGELKVVLPVITSGGGETSKSGGKTRQPRGSTKRRGKAGSVSPVRAPALKSGMNKRVASSVDLDEIEPIDLTNDRCVAERKKKK</sequence>
<evidence type="ECO:0000256" key="4">
    <source>
        <dbReference type="ARBA" id="ARBA00034617"/>
    </source>
</evidence>
<dbReference type="InterPro" id="IPR032284">
    <property type="entry name" value="RecQ_Zn-bd"/>
</dbReference>
<dbReference type="PANTHER" id="PTHR13710">
    <property type="entry name" value="DNA HELICASE RECQ FAMILY MEMBER"/>
    <property type="match status" value="1"/>
</dbReference>
<evidence type="ECO:0000256" key="2">
    <source>
        <dbReference type="ARBA" id="ARBA00022801"/>
    </source>
</evidence>
<evidence type="ECO:0000256" key="5">
    <source>
        <dbReference type="RuleBase" id="RU364117"/>
    </source>
</evidence>
<comment type="caution">
    <text evidence="8">The sequence shown here is derived from an EMBL/GenBank/DDBJ whole genome shotgun (WGS) entry which is preliminary data.</text>
</comment>
<dbReference type="InterPro" id="IPR001650">
    <property type="entry name" value="Helicase_C-like"/>
</dbReference>